<evidence type="ECO:0000313" key="4">
    <source>
        <dbReference type="Proteomes" id="UP000012429"/>
    </source>
</evidence>
<evidence type="ECO:0000259" key="2">
    <source>
        <dbReference type="PROSITE" id="PS51740"/>
    </source>
</evidence>
<dbReference type="InterPro" id="IPR037914">
    <property type="entry name" value="SpoVT-AbrB_sf"/>
</dbReference>
<keyword evidence="4" id="KW-1185">Reference proteome</keyword>
<dbReference type="PATRIC" id="fig|363754.4.peg.5931"/>
<accession>N6UZ63</accession>
<sequence length="108" mass="11611">MIVAGVADSLTTLNSARKSNTSISEIITEEWMSTTVTAKGQVTIPKAVRDMLGIGPGSQVDFRRMPDGNIVVVPVNAQKQTSRFTKFRGHAGKGMTTDEIMALTRGDD</sequence>
<gene>
    <name evidence="3" type="ORF">RHSP_78610</name>
</gene>
<dbReference type="EMBL" id="AQHN01000089">
    <property type="protein sequence ID" value="ENN84112.1"/>
    <property type="molecule type" value="Genomic_DNA"/>
</dbReference>
<dbReference type="SMART" id="SM00966">
    <property type="entry name" value="SpoVT_AbrB"/>
    <property type="match status" value="1"/>
</dbReference>
<dbReference type="GO" id="GO:0003677">
    <property type="term" value="F:DNA binding"/>
    <property type="evidence" value="ECO:0007669"/>
    <property type="project" value="UniProtKB-UniRule"/>
</dbReference>
<dbReference type="Gene3D" id="2.10.260.10">
    <property type="match status" value="1"/>
</dbReference>
<name>N6UZ63_9HYPH</name>
<proteinExistence type="predicted"/>
<reference evidence="3 4" key="1">
    <citation type="journal article" date="2012" name="BMC Genomics">
        <title>Genomic basis of broad host range and environmental adaptability of Rhizobium tropici CIAT 899 and Rhizobium sp. PRF 81 which are used in inoculants for common bean (Phaseolus vulgaris L.).</title>
        <authorList>
            <person name="Ormeno-Orrillo E."/>
            <person name="Menna P."/>
            <person name="Almeida L.G."/>
            <person name="Ollero F.J."/>
            <person name="Nicolas M.F."/>
            <person name="Pains Rodrigues E."/>
            <person name="Shigueyoshi Nakatani A."/>
            <person name="Silva Batista J.S."/>
            <person name="Oliveira Chueire L.M."/>
            <person name="Souza R.C."/>
            <person name="Ribeiro Vasconcelos A.T."/>
            <person name="Megias M."/>
            <person name="Hungria M."/>
            <person name="Martinez-Romero E."/>
        </authorList>
    </citation>
    <scope>NUCLEOTIDE SEQUENCE [LARGE SCALE GENOMIC DNA]</scope>
    <source>
        <strain evidence="3 4">PRF 81</strain>
    </source>
</reference>
<dbReference type="NCBIfam" id="TIGR01439">
    <property type="entry name" value="lp_hng_hel_AbrB"/>
    <property type="match status" value="1"/>
</dbReference>
<dbReference type="Proteomes" id="UP000012429">
    <property type="component" value="Unassembled WGS sequence"/>
</dbReference>
<dbReference type="InterPro" id="IPR007159">
    <property type="entry name" value="SpoVT-AbrB_dom"/>
</dbReference>
<dbReference type="AlphaFoldDB" id="N6UZ63"/>
<dbReference type="STRING" id="363754.RHSP_78610"/>
<protein>
    <recommendedName>
        <fullName evidence="2">SpoVT-AbrB domain-containing protein</fullName>
    </recommendedName>
</protein>
<dbReference type="Pfam" id="PF04014">
    <property type="entry name" value="MazE_antitoxin"/>
    <property type="match status" value="1"/>
</dbReference>
<evidence type="ECO:0000313" key="3">
    <source>
        <dbReference type="EMBL" id="ENN84112.1"/>
    </source>
</evidence>
<keyword evidence="1" id="KW-0238">DNA-binding</keyword>
<feature type="domain" description="SpoVT-AbrB" evidence="2">
    <location>
        <begin position="31"/>
        <end position="77"/>
    </location>
</feature>
<dbReference type="SUPFAM" id="SSF89447">
    <property type="entry name" value="AbrB/MazE/MraZ-like"/>
    <property type="match status" value="1"/>
</dbReference>
<dbReference type="PROSITE" id="PS51740">
    <property type="entry name" value="SPOVT_ABRB"/>
    <property type="match status" value="1"/>
</dbReference>
<comment type="caution">
    <text evidence="3">The sequence shown here is derived from an EMBL/GenBank/DDBJ whole genome shotgun (WGS) entry which is preliminary data.</text>
</comment>
<evidence type="ECO:0000256" key="1">
    <source>
        <dbReference type="PROSITE-ProRule" id="PRU01076"/>
    </source>
</evidence>
<organism evidence="3 4">
    <name type="scientific">Rhizobium freirei PRF 81</name>
    <dbReference type="NCBI Taxonomy" id="363754"/>
    <lineage>
        <taxon>Bacteria</taxon>
        <taxon>Pseudomonadati</taxon>
        <taxon>Pseudomonadota</taxon>
        <taxon>Alphaproteobacteria</taxon>
        <taxon>Hyphomicrobiales</taxon>
        <taxon>Rhizobiaceae</taxon>
        <taxon>Rhizobium/Agrobacterium group</taxon>
        <taxon>Rhizobium</taxon>
    </lineage>
</organism>